<reference evidence="1 2" key="1">
    <citation type="submission" date="2019-10" db="EMBL/GenBank/DDBJ databases">
        <authorList>
            <person name="Palmer J.M."/>
        </authorList>
    </citation>
    <scope>NUCLEOTIDE SEQUENCE [LARGE SCALE GENOMIC DNA]</scope>
    <source>
        <strain evidence="1 2">TWF696</strain>
    </source>
</reference>
<evidence type="ECO:0000313" key="1">
    <source>
        <dbReference type="EMBL" id="KAK6346648.1"/>
    </source>
</evidence>
<evidence type="ECO:0000313" key="2">
    <source>
        <dbReference type="Proteomes" id="UP001375240"/>
    </source>
</evidence>
<dbReference type="Proteomes" id="UP001375240">
    <property type="component" value="Unassembled WGS sequence"/>
</dbReference>
<protein>
    <recommendedName>
        <fullName evidence="3">F-box domain-containing protein</fullName>
    </recommendedName>
</protein>
<dbReference type="EMBL" id="JAVHNQ010000005">
    <property type="protein sequence ID" value="KAK6346648.1"/>
    <property type="molecule type" value="Genomic_DNA"/>
</dbReference>
<comment type="caution">
    <text evidence="1">The sequence shown here is derived from an EMBL/GenBank/DDBJ whole genome shotgun (WGS) entry which is preliminary data.</text>
</comment>
<sequence>MANLMKLPVELKLDIFGMIDSTHDLHAISMTCWDFQNIRTSTFGKRAAQSALERETAAKITPTLAALGSLRTWKSGKTFRQLLDLKYPDDQNGQQASSVEEPEISGLIQIRRTTSWLTRRFFEHQFSQREETKNSLSNCPSAQELIVVEDAFYMLWLWIEASYEPLYRDSDKAQEQITAALRIGRGSRAVTHREPPHPATILAVYTFLVSQLEHVGPIYIKRFTARYVAGLARWCRCFTQYLGIAIPNLILINQGLDGVAKLLEGSIDDQLNVVARQYLIGYCRNKAWDRTGHSDGIAIFYRLLGFYCYRYGASPSYGLRAKPLWKVPGKTYQSIYASRS</sequence>
<evidence type="ECO:0008006" key="3">
    <source>
        <dbReference type="Google" id="ProtNLM"/>
    </source>
</evidence>
<keyword evidence="2" id="KW-1185">Reference proteome</keyword>
<name>A0AAV9URB6_9PEZI</name>
<proteinExistence type="predicted"/>
<accession>A0AAV9URB6</accession>
<organism evidence="1 2">
    <name type="scientific">Orbilia brochopaga</name>
    <dbReference type="NCBI Taxonomy" id="3140254"/>
    <lineage>
        <taxon>Eukaryota</taxon>
        <taxon>Fungi</taxon>
        <taxon>Dikarya</taxon>
        <taxon>Ascomycota</taxon>
        <taxon>Pezizomycotina</taxon>
        <taxon>Orbiliomycetes</taxon>
        <taxon>Orbiliales</taxon>
        <taxon>Orbiliaceae</taxon>
        <taxon>Orbilia</taxon>
    </lineage>
</organism>
<gene>
    <name evidence="1" type="ORF">TWF696_006768</name>
</gene>
<dbReference type="AlphaFoldDB" id="A0AAV9URB6"/>